<keyword evidence="3 5" id="KW-0371">Homeobox</keyword>
<keyword evidence="9" id="KW-1185">Reference proteome</keyword>
<evidence type="ECO:0000256" key="5">
    <source>
        <dbReference type="PROSITE-ProRule" id="PRU00108"/>
    </source>
</evidence>
<dbReference type="GO" id="GO:0005634">
    <property type="term" value="C:nucleus"/>
    <property type="evidence" value="ECO:0007669"/>
    <property type="project" value="UniProtKB-SubCell"/>
</dbReference>
<dbReference type="EMBL" id="PITK01001032">
    <property type="protein sequence ID" value="TBU11803.1"/>
    <property type="molecule type" value="Genomic_DNA"/>
</dbReference>
<evidence type="ECO:0000313" key="9">
    <source>
        <dbReference type="Proteomes" id="UP000292282"/>
    </source>
</evidence>
<organism evidence="8 9">
    <name type="scientific">Hamiltosporidium tvaerminnensis</name>
    <dbReference type="NCBI Taxonomy" id="1176355"/>
    <lineage>
        <taxon>Eukaryota</taxon>
        <taxon>Fungi</taxon>
        <taxon>Fungi incertae sedis</taxon>
        <taxon>Microsporidia</taxon>
        <taxon>Dubosqiidae</taxon>
        <taxon>Hamiltosporidium</taxon>
    </lineage>
</organism>
<dbReference type="GO" id="GO:0030154">
    <property type="term" value="P:cell differentiation"/>
    <property type="evidence" value="ECO:0007669"/>
    <property type="project" value="TreeGrafter"/>
</dbReference>
<feature type="DNA-binding region" description="Homeobox" evidence="5">
    <location>
        <begin position="38"/>
        <end position="87"/>
    </location>
</feature>
<evidence type="ECO:0000256" key="1">
    <source>
        <dbReference type="ARBA" id="ARBA00004123"/>
    </source>
</evidence>
<dbReference type="PROSITE" id="PS50071">
    <property type="entry name" value="HOMEOBOX_2"/>
    <property type="match status" value="1"/>
</dbReference>
<keyword evidence="4 5" id="KW-0539">Nucleus</keyword>
<comment type="subcellular location">
    <subcellularLocation>
        <location evidence="1 5 6">Nucleus</location>
    </subcellularLocation>
</comment>
<accession>A0A4Q9LT68</accession>
<dbReference type="GO" id="GO:0000981">
    <property type="term" value="F:DNA-binding transcription factor activity, RNA polymerase II-specific"/>
    <property type="evidence" value="ECO:0007669"/>
    <property type="project" value="InterPro"/>
</dbReference>
<dbReference type="SUPFAM" id="SSF46689">
    <property type="entry name" value="Homeodomain-like"/>
    <property type="match status" value="1"/>
</dbReference>
<dbReference type="InterPro" id="IPR051000">
    <property type="entry name" value="Homeobox_DNA-bind_prot"/>
</dbReference>
<dbReference type="InterPro" id="IPR009057">
    <property type="entry name" value="Homeodomain-like_sf"/>
</dbReference>
<dbReference type="InterPro" id="IPR001356">
    <property type="entry name" value="HD"/>
</dbReference>
<dbReference type="Gene3D" id="1.10.10.60">
    <property type="entry name" value="Homeodomain-like"/>
    <property type="match status" value="1"/>
</dbReference>
<sequence>MEWITEKEAETLIALLKIRRENRIKYIGNNGYKYKSRRQLAMLNRIYNITNYPSTDTRNDIAVLLDIPQRSVQIWFQNTRQSMKDPKFVSSTDQKMKSILSGFNIISSKILKSTSEFSFKFHDSYATMNYEGNSFDISAFNLIKVYQEVQSEDYKLKTPPLKQVYYEEDGVKMENTKNNTSLISQEGTTLDLEEETVVVKEVEENI</sequence>
<evidence type="ECO:0000256" key="3">
    <source>
        <dbReference type="ARBA" id="ARBA00023155"/>
    </source>
</evidence>
<comment type="caution">
    <text evidence="8">The sequence shown here is derived from an EMBL/GenBank/DDBJ whole genome shotgun (WGS) entry which is preliminary data.</text>
</comment>
<dbReference type="AlphaFoldDB" id="A0A4Q9LT68"/>
<keyword evidence="2 5" id="KW-0238">DNA-binding</keyword>
<dbReference type="PANTHER" id="PTHR24324">
    <property type="entry name" value="HOMEOBOX PROTEIN HHEX"/>
    <property type="match status" value="1"/>
</dbReference>
<reference evidence="8 9" key="1">
    <citation type="submission" date="2017-12" db="EMBL/GenBank/DDBJ databases">
        <authorList>
            <person name="Pombert J.-F."/>
            <person name="Haag K.L."/>
            <person name="Ebert D."/>
        </authorList>
    </citation>
    <scope>NUCLEOTIDE SEQUENCE [LARGE SCALE GENOMIC DNA]</scope>
    <source>
        <strain evidence="8">IL-G-3</strain>
    </source>
</reference>
<protein>
    <submittedName>
        <fullName evidence="8">Homeobox domain-containing protein</fullName>
    </submittedName>
</protein>
<feature type="domain" description="Homeobox" evidence="7">
    <location>
        <begin position="36"/>
        <end position="86"/>
    </location>
</feature>
<dbReference type="CDD" id="cd00086">
    <property type="entry name" value="homeodomain"/>
    <property type="match status" value="1"/>
</dbReference>
<dbReference type="Proteomes" id="UP000292282">
    <property type="component" value="Unassembled WGS sequence"/>
</dbReference>
<dbReference type="OrthoDB" id="2194933at2759"/>
<evidence type="ECO:0000256" key="4">
    <source>
        <dbReference type="ARBA" id="ARBA00023242"/>
    </source>
</evidence>
<dbReference type="PANTHER" id="PTHR24324:SF5">
    <property type="entry name" value="HEMATOPOIETICALLY-EXPRESSED HOMEOBOX PROTEIN HHEX"/>
    <property type="match status" value="1"/>
</dbReference>
<evidence type="ECO:0000256" key="6">
    <source>
        <dbReference type="RuleBase" id="RU000682"/>
    </source>
</evidence>
<dbReference type="GO" id="GO:0000978">
    <property type="term" value="F:RNA polymerase II cis-regulatory region sequence-specific DNA binding"/>
    <property type="evidence" value="ECO:0007669"/>
    <property type="project" value="TreeGrafter"/>
</dbReference>
<dbReference type="InterPro" id="IPR017970">
    <property type="entry name" value="Homeobox_CS"/>
</dbReference>
<name>A0A4Q9LT68_9MICR</name>
<proteinExistence type="predicted"/>
<dbReference type="Pfam" id="PF00046">
    <property type="entry name" value="Homeodomain"/>
    <property type="match status" value="1"/>
</dbReference>
<dbReference type="SMART" id="SM00389">
    <property type="entry name" value="HOX"/>
    <property type="match status" value="1"/>
</dbReference>
<evidence type="ECO:0000256" key="2">
    <source>
        <dbReference type="ARBA" id="ARBA00023125"/>
    </source>
</evidence>
<dbReference type="PROSITE" id="PS00027">
    <property type="entry name" value="HOMEOBOX_1"/>
    <property type="match status" value="1"/>
</dbReference>
<evidence type="ECO:0000259" key="7">
    <source>
        <dbReference type="PROSITE" id="PS50071"/>
    </source>
</evidence>
<gene>
    <name evidence="8" type="ORF">CWI38_1032p0010</name>
</gene>
<dbReference type="VEuPathDB" id="MicrosporidiaDB:CWI38_1032p0010"/>
<evidence type="ECO:0000313" key="8">
    <source>
        <dbReference type="EMBL" id="TBU11803.1"/>
    </source>
</evidence>